<dbReference type="InterPro" id="IPR006119">
    <property type="entry name" value="Resolv_N"/>
</dbReference>
<protein>
    <submittedName>
        <fullName evidence="2">Recombinase family protein</fullName>
    </submittedName>
</protein>
<sequence>MRVYLYCRVAHDDSFCLEAQAATLRRYAEQAGYTIIGAACEHGNGLTLERPALQEVTRAVLAGKVDVVLVHSLTRIGREWGMTQRYIDLLVEHGVKLLCIQDRLLISDKGEPLISSNKKAECP</sequence>
<dbReference type="GO" id="GO:0003677">
    <property type="term" value="F:DNA binding"/>
    <property type="evidence" value="ECO:0007669"/>
    <property type="project" value="InterPro"/>
</dbReference>
<name>A0AAX1KH65_FLAPL</name>
<dbReference type="Proteomes" id="UP000595792">
    <property type="component" value="Chromosome"/>
</dbReference>
<gene>
    <name evidence="2" type="ORF">I5Q84_15040</name>
</gene>
<organism evidence="2 3">
    <name type="scientific">Flavonifractor plautii</name>
    <name type="common">Fusobacterium plautii</name>
    <dbReference type="NCBI Taxonomy" id="292800"/>
    <lineage>
        <taxon>Bacteria</taxon>
        <taxon>Bacillati</taxon>
        <taxon>Bacillota</taxon>
        <taxon>Clostridia</taxon>
        <taxon>Eubacteriales</taxon>
        <taxon>Oscillospiraceae</taxon>
        <taxon>Flavonifractor</taxon>
    </lineage>
</organism>
<dbReference type="SUPFAM" id="SSF53041">
    <property type="entry name" value="Resolvase-like"/>
    <property type="match status" value="1"/>
</dbReference>
<dbReference type="KEGG" id="fpla:A4U99_12615"/>
<dbReference type="RefSeq" id="WP_065535079.1">
    <property type="nucleotide sequence ID" value="NZ_CP015406.2"/>
</dbReference>
<evidence type="ECO:0000313" key="3">
    <source>
        <dbReference type="Proteomes" id="UP000595792"/>
    </source>
</evidence>
<dbReference type="PROSITE" id="PS51736">
    <property type="entry name" value="RECOMBINASES_3"/>
    <property type="match status" value="1"/>
</dbReference>
<reference evidence="2 3" key="1">
    <citation type="submission" date="2020-11" db="EMBL/GenBank/DDBJ databases">
        <title>Closed and high quality bacterial genomes of the OMM12 community.</title>
        <authorList>
            <person name="Marbouty M."/>
            <person name="Lamy-Besnier Q."/>
            <person name="Debarbieux L."/>
            <person name="Koszul R."/>
        </authorList>
    </citation>
    <scope>NUCLEOTIDE SEQUENCE [LARGE SCALE GENOMIC DNA]</scope>
    <source>
        <strain evidence="2 3">YL31</strain>
    </source>
</reference>
<dbReference type="GO" id="GO:0000150">
    <property type="term" value="F:DNA strand exchange activity"/>
    <property type="evidence" value="ECO:0007669"/>
    <property type="project" value="InterPro"/>
</dbReference>
<dbReference type="InterPro" id="IPR036162">
    <property type="entry name" value="Resolvase-like_N_sf"/>
</dbReference>
<proteinExistence type="predicted"/>
<accession>A0AAX1KH65</accession>
<evidence type="ECO:0000259" key="1">
    <source>
        <dbReference type="PROSITE" id="PS51736"/>
    </source>
</evidence>
<feature type="domain" description="Resolvase/invertase-type recombinase catalytic" evidence="1">
    <location>
        <begin position="2"/>
        <end position="123"/>
    </location>
</feature>
<dbReference type="SMART" id="SM00857">
    <property type="entry name" value="Resolvase"/>
    <property type="match status" value="1"/>
</dbReference>
<dbReference type="PANTHER" id="PTHR30461:SF23">
    <property type="entry name" value="DNA RECOMBINASE-RELATED"/>
    <property type="match status" value="1"/>
</dbReference>
<evidence type="ECO:0000313" key="2">
    <source>
        <dbReference type="EMBL" id="QQR05274.1"/>
    </source>
</evidence>
<dbReference type="Pfam" id="PF00239">
    <property type="entry name" value="Resolvase"/>
    <property type="match status" value="1"/>
</dbReference>
<dbReference type="AlphaFoldDB" id="A0AAX1KH65"/>
<dbReference type="Gene3D" id="3.40.50.1390">
    <property type="entry name" value="Resolvase, N-terminal catalytic domain"/>
    <property type="match status" value="1"/>
</dbReference>
<dbReference type="EMBL" id="CP065315">
    <property type="protein sequence ID" value="QQR05274.1"/>
    <property type="molecule type" value="Genomic_DNA"/>
</dbReference>
<dbReference type="PANTHER" id="PTHR30461">
    <property type="entry name" value="DNA-INVERTASE FROM LAMBDOID PROPHAGE"/>
    <property type="match status" value="1"/>
</dbReference>
<dbReference type="InterPro" id="IPR050639">
    <property type="entry name" value="SSR_resolvase"/>
</dbReference>